<keyword evidence="6" id="KW-0592">Phosphate transport</keyword>
<gene>
    <name evidence="8" type="primary">pstC</name>
    <name evidence="8" type="ORF">GH723_01945</name>
</gene>
<comment type="subcellular location">
    <subcellularLocation>
        <location evidence="5">Cell membrane</location>
        <topology evidence="5">Multi-pass membrane protein</topology>
    </subcellularLocation>
    <subcellularLocation>
        <location evidence="1">Membrane</location>
        <topology evidence="1">Multi-pass membrane protein</topology>
    </subcellularLocation>
</comment>
<comment type="similarity">
    <text evidence="6">Belongs to the binding-protein-dependent transport system permease family. CysTW subfamily.</text>
</comment>
<feature type="transmembrane region" description="Helical" evidence="5">
    <location>
        <begin position="277"/>
        <end position="295"/>
    </location>
</feature>
<dbReference type="GO" id="GO:0005886">
    <property type="term" value="C:plasma membrane"/>
    <property type="evidence" value="ECO:0007669"/>
    <property type="project" value="UniProtKB-SubCell"/>
</dbReference>
<evidence type="ECO:0000313" key="9">
    <source>
        <dbReference type="Proteomes" id="UP000334019"/>
    </source>
</evidence>
<dbReference type="NCBIfam" id="TIGR02138">
    <property type="entry name" value="phosphate_pstC"/>
    <property type="match status" value="1"/>
</dbReference>
<dbReference type="RefSeq" id="WP_153758071.1">
    <property type="nucleotide sequence ID" value="NZ_CP045851.1"/>
</dbReference>
<feature type="domain" description="ABC transmembrane type-1" evidence="7">
    <location>
        <begin position="78"/>
        <end position="295"/>
    </location>
</feature>
<dbReference type="InterPro" id="IPR011864">
    <property type="entry name" value="Phosphate_PstC"/>
</dbReference>
<dbReference type="PROSITE" id="PS50928">
    <property type="entry name" value="ABC_TM1"/>
    <property type="match status" value="1"/>
</dbReference>
<feature type="transmembrane region" description="Helical" evidence="5">
    <location>
        <begin position="114"/>
        <end position="135"/>
    </location>
</feature>
<keyword evidence="4 5" id="KW-0472">Membrane</keyword>
<dbReference type="Proteomes" id="UP000334019">
    <property type="component" value="Chromosome"/>
</dbReference>
<dbReference type="GO" id="GO:0005315">
    <property type="term" value="F:phosphate transmembrane transporter activity"/>
    <property type="evidence" value="ECO:0007669"/>
    <property type="project" value="InterPro"/>
</dbReference>
<dbReference type="Pfam" id="PF00528">
    <property type="entry name" value="BPD_transp_1"/>
    <property type="match status" value="1"/>
</dbReference>
<dbReference type="InterPro" id="IPR000515">
    <property type="entry name" value="MetI-like"/>
</dbReference>
<dbReference type="EMBL" id="CP045851">
    <property type="protein sequence ID" value="QGG93965.1"/>
    <property type="molecule type" value="Genomic_DNA"/>
</dbReference>
<name>A0A5Q2RLA5_9ACTN</name>
<dbReference type="KEGG" id="atq:GH723_01945"/>
<dbReference type="AlphaFoldDB" id="A0A5Q2RLA5"/>
<feature type="transmembrane region" description="Helical" evidence="5">
    <location>
        <begin position="25"/>
        <end position="52"/>
    </location>
</feature>
<reference evidence="8 9" key="1">
    <citation type="submission" date="2019-11" db="EMBL/GenBank/DDBJ databases">
        <authorList>
            <person name="He Y."/>
        </authorList>
    </citation>
    <scope>NUCLEOTIDE SEQUENCE [LARGE SCALE GENOMIC DNA]</scope>
    <source>
        <strain evidence="8 9">SCSIO 58843</strain>
    </source>
</reference>
<proteinExistence type="inferred from homology"/>
<dbReference type="InterPro" id="IPR035906">
    <property type="entry name" value="MetI-like_sf"/>
</dbReference>
<dbReference type="SUPFAM" id="SSF161098">
    <property type="entry name" value="MetI-like"/>
    <property type="match status" value="1"/>
</dbReference>
<dbReference type="Gene3D" id="1.10.3720.10">
    <property type="entry name" value="MetI-like"/>
    <property type="match status" value="1"/>
</dbReference>
<sequence>MTVLSVDDFRGDQRRVRRDAQVRRAVFLAATTSIVVSVLIVGSLLGEAWTFISQVEMSALWTDGWFPRRGMYDLRTVVVGSLLVTGVAMVVAVPLGVGAAIYLSEYADRRVRKFLKPFLEILAGIPSVVLGVFALRFISPEVVQRVIDDASQFNMLAAGIGVGILTIPLIASISEDAMRSVPDSLREASYGMGARKITTVVRVVIPAAISGLVAAFIIAVSRAIGETMVVLIAAGGTGGSLFSTDVTGPGTTLTAAIASQAVGTDQVRGEALTFQSLFFVALLLFLTTLLLNVIANRIVRRVREIY</sequence>
<dbReference type="PANTHER" id="PTHR42727">
    <property type="entry name" value="PHOSPHATE TRANSPORT SYSTEM PERMEASE PROTEIN"/>
    <property type="match status" value="1"/>
</dbReference>
<accession>A0A5Q2RLA5</accession>
<dbReference type="CDD" id="cd06261">
    <property type="entry name" value="TM_PBP2"/>
    <property type="match status" value="1"/>
</dbReference>
<feature type="transmembrane region" description="Helical" evidence="5">
    <location>
        <begin position="199"/>
        <end position="220"/>
    </location>
</feature>
<keyword evidence="2 5" id="KW-0812">Transmembrane</keyword>
<keyword evidence="9" id="KW-1185">Reference proteome</keyword>
<dbReference type="PANTHER" id="PTHR42727:SF1">
    <property type="entry name" value="PHOSPHATE TRANSPORT SYSTEM PERMEASE"/>
    <property type="match status" value="1"/>
</dbReference>
<evidence type="ECO:0000256" key="3">
    <source>
        <dbReference type="ARBA" id="ARBA00022989"/>
    </source>
</evidence>
<evidence type="ECO:0000256" key="6">
    <source>
        <dbReference type="RuleBase" id="RU363054"/>
    </source>
</evidence>
<evidence type="ECO:0000259" key="7">
    <source>
        <dbReference type="PROSITE" id="PS50928"/>
    </source>
</evidence>
<evidence type="ECO:0000256" key="4">
    <source>
        <dbReference type="ARBA" id="ARBA00023136"/>
    </source>
</evidence>
<evidence type="ECO:0000256" key="2">
    <source>
        <dbReference type="ARBA" id="ARBA00022692"/>
    </source>
</evidence>
<evidence type="ECO:0000313" key="8">
    <source>
        <dbReference type="EMBL" id="QGG93965.1"/>
    </source>
</evidence>
<keyword evidence="6" id="KW-1003">Cell membrane</keyword>
<comment type="function">
    <text evidence="6">Part of the binding-protein-dependent transport system for phosphate; probably responsible for the translocation of the substrate across the membrane.</text>
</comment>
<organism evidence="8 9">
    <name type="scientific">Actinomarinicola tropica</name>
    <dbReference type="NCBI Taxonomy" id="2789776"/>
    <lineage>
        <taxon>Bacteria</taxon>
        <taxon>Bacillati</taxon>
        <taxon>Actinomycetota</taxon>
        <taxon>Acidimicrobiia</taxon>
        <taxon>Acidimicrobiales</taxon>
        <taxon>Iamiaceae</taxon>
        <taxon>Actinomarinicola</taxon>
    </lineage>
</organism>
<keyword evidence="5" id="KW-0813">Transport</keyword>
<feature type="transmembrane region" description="Helical" evidence="5">
    <location>
        <begin position="77"/>
        <end position="102"/>
    </location>
</feature>
<evidence type="ECO:0000256" key="5">
    <source>
        <dbReference type="RuleBase" id="RU363032"/>
    </source>
</evidence>
<feature type="transmembrane region" description="Helical" evidence="5">
    <location>
        <begin position="155"/>
        <end position="178"/>
    </location>
</feature>
<dbReference type="GO" id="GO:0006817">
    <property type="term" value="P:phosphate ion transport"/>
    <property type="evidence" value="ECO:0007669"/>
    <property type="project" value="UniProtKB-KW"/>
</dbReference>
<evidence type="ECO:0000256" key="1">
    <source>
        <dbReference type="ARBA" id="ARBA00004141"/>
    </source>
</evidence>
<keyword evidence="3 5" id="KW-1133">Transmembrane helix</keyword>
<protein>
    <recommendedName>
        <fullName evidence="6">Phosphate transport system permease protein</fullName>
    </recommendedName>
</protein>